<sequence length="213" mass="20950">MAAPLGPPPTLDAWSVDAIVRSGSSAAAFAEAARAAAAALTPGKPAAAADVAAPAEDAAALVAACATLFCNAAAAGMDGTALMGAVADAGVPSVRASTLASAFEESRSHIADAVATRGAPVDRVAGFRWRADQLRRSTSGAAVNEPVLVLSLDTLACLPKGGRGPEASRAAQSLTMEAGPQEAAALLRSVTEALEAADRLIAPQAKAAAGRAK</sequence>
<evidence type="ECO:0000313" key="1">
    <source>
        <dbReference type="EMBL" id="KAA0155443.1"/>
    </source>
</evidence>
<dbReference type="EMBL" id="VLTO01000008">
    <property type="protein sequence ID" value="KAA0176384.1"/>
    <property type="molecule type" value="Genomic_DNA"/>
</dbReference>
<evidence type="ECO:0000313" key="5">
    <source>
        <dbReference type="Proteomes" id="UP000322899"/>
    </source>
</evidence>
<gene>
    <name evidence="4" type="ORF">FNF27_02080</name>
    <name evidence="3" type="ORF">FNF28_02848</name>
    <name evidence="1" type="ORF">FNF29_01818</name>
    <name evidence="2" type="ORF">FNF31_01296</name>
</gene>
<name>A0A5A8CQU7_CAFRO</name>
<dbReference type="Proteomes" id="UP000325113">
    <property type="component" value="Unassembled WGS sequence"/>
</dbReference>
<reference evidence="5 6" key="1">
    <citation type="submission" date="2019-07" db="EMBL/GenBank/DDBJ databases">
        <title>Genomes of Cafeteria roenbergensis.</title>
        <authorList>
            <person name="Fischer M.G."/>
            <person name="Hackl T."/>
            <person name="Roman M."/>
        </authorList>
    </citation>
    <scope>NUCLEOTIDE SEQUENCE [LARGE SCALE GENOMIC DNA]</scope>
    <source>
        <strain evidence="1 6">BVI</strain>
        <strain evidence="2 8">Cflag</strain>
        <strain evidence="4 5">E4-10P</strain>
        <strain evidence="3 7">RCC970-E3</strain>
    </source>
</reference>
<evidence type="ECO:0000313" key="4">
    <source>
        <dbReference type="EMBL" id="KAA0176384.1"/>
    </source>
</evidence>
<evidence type="ECO:0000313" key="3">
    <source>
        <dbReference type="EMBL" id="KAA0167316.1"/>
    </source>
</evidence>
<dbReference type="EMBL" id="VLTN01000007">
    <property type="protein sequence ID" value="KAA0155443.1"/>
    <property type="molecule type" value="Genomic_DNA"/>
</dbReference>
<evidence type="ECO:0008006" key="9">
    <source>
        <dbReference type="Google" id="ProtNLM"/>
    </source>
</evidence>
<dbReference type="AlphaFoldDB" id="A0A5A8CQU7"/>
<dbReference type="EMBL" id="VLTM01000008">
    <property type="protein sequence ID" value="KAA0166518.1"/>
    <property type="molecule type" value="Genomic_DNA"/>
</dbReference>
<proteinExistence type="predicted"/>
<dbReference type="Proteomes" id="UP000322899">
    <property type="component" value="Unassembled WGS sequence"/>
</dbReference>
<dbReference type="Proteomes" id="UP000323011">
    <property type="component" value="Unassembled WGS sequence"/>
</dbReference>
<evidence type="ECO:0000313" key="8">
    <source>
        <dbReference type="Proteomes" id="UP000325113"/>
    </source>
</evidence>
<protein>
    <recommendedName>
        <fullName evidence="9">COMM domain-containing protein</fullName>
    </recommendedName>
</protein>
<dbReference type="Proteomes" id="UP000324907">
    <property type="component" value="Unassembled WGS sequence"/>
</dbReference>
<evidence type="ECO:0000313" key="7">
    <source>
        <dbReference type="Proteomes" id="UP000324907"/>
    </source>
</evidence>
<dbReference type="EMBL" id="VLTL01000034">
    <property type="protein sequence ID" value="KAA0167316.1"/>
    <property type="molecule type" value="Genomic_DNA"/>
</dbReference>
<organism evidence="1 6">
    <name type="scientific">Cafeteria roenbergensis</name>
    <name type="common">Marine flagellate</name>
    <dbReference type="NCBI Taxonomy" id="33653"/>
    <lineage>
        <taxon>Eukaryota</taxon>
        <taxon>Sar</taxon>
        <taxon>Stramenopiles</taxon>
        <taxon>Bigyra</taxon>
        <taxon>Opalozoa</taxon>
        <taxon>Bicosoecida</taxon>
        <taxon>Cafeteriaceae</taxon>
        <taxon>Cafeteria</taxon>
    </lineage>
</organism>
<evidence type="ECO:0000313" key="2">
    <source>
        <dbReference type="EMBL" id="KAA0166518.1"/>
    </source>
</evidence>
<evidence type="ECO:0000313" key="6">
    <source>
        <dbReference type="Proteomes" id="UP000323011"/>
    </source>
</evidence>
<keyword evidence="6" id="KW-1185">Reference proteome</keyword>
<comment type="caution">
    <text evidence="1">The sequence shown here is derived from an EMBL/GenBank/DDBJ whole genome shotgun (WGS) entry which is preliminary data.</text>
</comment>
<accession>A0A5A8CQU7</accession>